<feature type="transmembrane region" description="Helical" evidence="5">
    <location>
        <begin position="20"/>
        <end position="39"/>
    </location>
</feature>
<evidence type="ECO:0000256" key="3">
    <source>
        <dbReference type="ARBA" id="ARBA00022989"/>
    </source>
</evidence>
<keyword evidence="4 5" id="KW-0472">Membrane</keyword>
<dbReference type="Proteomes" id="UP000701698">
    <property type="component" value="Unassembled WGS sequence"/>
</dbReference>
<protein>
    <submittedName>
        <fullName evidence="6">Uncharacterized protein</fullName>
    </submittedName>
</protein>
<evidence type="ECO:0000256" key="5">
    <source>
        <dbReference type="SAM" id="Phobius"/>
    </source>
</evidence>
<evidence type="ECO:0000256" key="4">
    <source>
        <dbReference type="ARBA" id="ARBA00023136"/>
    </source>
</evidence>
<dbReference type="GO" id="GO:0005886">
    <property type="term" value="C:plasma membrane"/>
    <property type="evidence" value="ECO:0007669"/>
    <property type="project" value="UniProtKB-SubCell"/>
</dbReference>
<sequence>MKNIFRIIKLSQPLHRLMALISLVVVISAAFEVVAPLLSGKILDEVIKQAGAADKQYDTLLRLLGISLGTTIGYLITRSIGQR</sequence>
<evidence type="ECO:0000256" key="2">
    <source>
        <dbReference type="ARBA" id="ARBA00022692"/>
    </source>
</evidence>
<comment type="subcellular location">
    <subcellularLocation>
        <location evidence="1">Cell membrane</location>
        <topology evidence="1">Multi-pass membrane protein</topology>
    </subcellularLocation>
</comment>
<organism evidence="6 7">
    <name type="scientific">candidate division WWE3 bacterium</name>
    <dbReference type="NCBI Taxonomy" id="2053526"/>
    <lineage>
        <taxon>Bacteria</taxon>
        <taxon>Katanobacteria</taxon>
    </lineage>
</organism>
<comment type="caution">
    <text evidence="6">The sequence shown here is derived from an EMBL/GenBank/DDBJ whole genome shotgun (WGS) entry which is preliminary data.</text>
</comment>
<feature type="non-terminal residue" evidence="6">
    <location>
        <position position="83"/>
    </location>
</feature>
<dbReference type="InterPro" id="IPR036640">
    <property type="entry name" value="ABC1_TM_sf"/>
</dbReference>
<keyword evidence="2 5" id="KW-0812">Transmembrane</keyword>
<evidence type="ECO:0000313" key="6">
    <source>
        <dbReference type="EMBL" id="MCA9390173.1"/>
    </source>
</evidence>
<proteinExistence type="predicted"/>
<name>A0A955LGT6_UNCKA</name>
<reference evidence="6" key="2">
    <citation type="journal article" date="2021" name="Microbiome">
        <title>Successional dynamics and alternative stable states in a saline activated sludge microbial community over 9 years.</title>
        <authorList>
            <person name="Wang Y."/>
            <person name="Ye J."/>
            <person name="Ju F."/>
            <person name="Liu L."/>
            <person name="Boyd J.A."/>
            <person name="Deng Y."/>
            <person name="Parks D.H."/>
            <person name="Jiang X."/>
            <person name="Yin X."/>
            <person name="Woodcroft B.J."/>
            <person name="Tyson G.W."/>
            <person name="Hugenholtz P."/>
            <person name="Polz M.F."/>
            <person name="Zhang T."/>
        </authorList>
    </citation>
    <scope>NUCLEOTIDE SEQUENCE</scope>
    <source>
        <strain evidence="6">HKST-UBA01</strain>
    </source>
</reference>
<evidence type="ECO:0000313" key="7">
    <source>
        <dbReference type="Proteomes" id="UP000701698"/>
    </source>
</evidence>
<dbReference type="AlphaFoldDB" id="A0A955LGT6"/>
<feature type="transmembrane region" description="Helical" evidence="5">
    <location>
        <begin position="59"/>
        <end position="77"/>
    </location>
</feature>
<dbReference type="SUPFAM" id="SSF90123">
    <property type="entry name" value="ABC transporter transmembrane region"/>
    <property type="match status" value="1"/>
</dbReference>
<reference evidence="6" key="1">
    <citation type="submission" date="2020-04" db="EMBL/GenBank/DDBJ databases">
        <authorList>
            <person name="Zhang T."/>
        </authorList>
    </citation>
    <scope>NUCLEOTIDE SEQUENCE</scope>
    <source>
        <strain evidence="6">HKST-UBA01</strain>
    </source>
</reference>
<evidence type="ECO:0000256" key="1">
    <source>
        <dbReference type="ARBA" id="ARBA00004651"/>
    </source>
</evidence>
<keyword evidence="3 5" id="KW-1133">Transmembrane helix</keyword>
<dbReference type="Gene3D" id="1.20.1560.10">
    <property type="entry name" value="ABC transporter type 1, transmembrane domain"/>
    <property type="match status" value="1"/>
</dbReference>
<dbReference type="GO" id="GO:0005524">
    <property type="term" value="F:ATP binding"/>
    <property type="evidence" value="ECO:0007669"/>
    <property type="project" value="InterPro"/>
</dbReference>
<gene>
    <name evidence="6" type="ORF">KC571_02110</name>
</gene>
<dbReference type="EMBL" id="JAGQKX010000040">
    <property type="protein sequence ID" value="MCA9390173.1"/>
    <property type="molecule type" value="Genomic_DNA"/>
</dbReference>
<accession>A0A955LGT6</accession>